<name>A0A391NV68_9EUKA</name>
<dbReference type="Proteomes" id="UP000265618">
    <property type="component" value="Unassembled WGS sequence"/>
</dbReference>
<evidence type="ECO:0000313" key="2">
    <source>
        <dbReference type="Proteomes" id="UP000265618"/>
    </source>
</evidence>
<dbReference type="EMBL" id="BDIP01007289">
    <property type="protein sequence ID" value="GCA64460.1"/>
    <property type="molecule type" value="Genomic_DNA"/>
</dbReference>
<comment type="caution">
    <text evidence="1">The sequence shown here is derived from an EMBL/GenBank/DDBJ whole genome shotgun (WGS) entry which is preliminary data.</text>
</comment>
<evidence type="ECO:0000313" key="1">
    <source>
        <dbReference type="EMBL" id="GCA64460.1"/>
    </source>
</evidence>
<reference evidence="1 2" key="1">
    <citation type="journal article" date="2018" name="PLoS ONE">
        <title>The draft genome of Kipferlia bialata reveals reductive genome evolution in fornicate parasites.</title>
        <authorList>
            <person name="Tanifuji G."/>
            <person name="Takabayashi S."/>
            <person name="Kume K."/>
            <person name="Takagi M."/>
            <person name="Nakayama T."/>
            <person name="Kamikawa R."/>
            <person name="Inagaki Y."/>
            <person name="Hashimoto T."/>
        </authorList>
    </citation>
    <scope>NUCLEOTIDE SEQUENCE [LARGE SCALE GENOMIC DNA]</scope>
    <source>
        <strain evidence="1">NY0173</strain>
    </source>
</reference>
<dbReference type="AlphaFoldDB" id="A0A391NV68"/>
<keyword evidence="2" id="KW-1185">Reference proteome</keyword>
<organism evidence="1 2">
    <name type="scientific">Kipferlia bialata</name>
    <dbReference type="NCBI Taxonomy" id="797122"/>
    <lineage>
        <taxon>Eukaryota</taxon>
        <taxon>Metamonada</taxon>
        <taxon>Carpediemonas-like organisms</taxon>
        <taxon>Kipferlia</taxon>
    </lineage>
</organism>
<gene>
    <name evidence="1" type="ORF">KIPB_014327</name>
</gene>
<protein>
    <recommendedName>
        <fullName evidence="3">DUF4470 domain-containing protein</fullName>
    </recommendedName>
</protein>
<proteinExistence type="predicted"/>
<accession>A0A391NV68</accession>
<sequence length="68" mass="7373">MHPLISHVHIPDSVFCYYPFGNSSSHPMPLLPDSARGEGEPPSYLLLGCGDARHMYGGGDTSRNCDIV</sequence>
<evidence type="ECO:0008006" key="3">
    <source>
        <dbReference type="Google" id="ProtNLM"/>
    </source>
</evidence>